<evidence type="ECO:0000256" key="8">
    <source>
        <dbReference type="ARBA" id="ARBA00023136"/>
    </source>
</evidence>
<dbReference type="GO" id="GO:0016020">
    <property type="term" value="C:membrane"/>
    <property type="evidence" value="ECO:0007669"/>
    <property type="project" value="InterPro"/>
</dbReference>
<comment type="caution">
    <text evidence="11">The sequence shown here is derived from an EMBL/GenBank/DDBJ whole genome shotgun (WGS) entry which is preliminary data.</text>
</comment>
<dbReference type="Proteomes" id="UP000177088">
    <property type="component" value="Unassembled WGS sequence"/>
</dbReference>
<evidence type="ECO:0000313" key="12">
    <source>
        <dbReference type="Proteomes" id="UP000177088"/>
    </source>
</evidence>
<keyword evidence="6" id="KW-0378">Hydrolase</keyword>
<accession>A0A1F7U6W3</accession>
<keyword evidence="7 10" id="KW-1133">Transmembrane helix</keyword>
<dbReference type="InterPro" id="IPR001872">
    <property type="entry name" value="Peptidase_A8"/>
</dbReference>
<evidence type="ECO:0000256" key="2">
    <source>
        <dbReference type="ARBA" id="ARBA00022475"/>
    </source>
</evidence>
<organism evidence="11 12">
    <name type="scientific">Candidatus Uhrbacteria bacterium RIFCSPHIGHO2_02_FULL_60_10</name>
    <dbReference type="NCBI Taxonomy" id="1802392"/>
    <lineage>
        <taxon>Bacteria</taxon>
        <taxon>Candidatus Uhriibacteriota</taxon>
    </lineage>
</organism>
<feature type="transmembrane region" description="Helical" evidence="10">
    <location>
        <begin position="62"/>
        <end position="86"/>
    </location>
</feature>
<dbReference type="Pfam" id="PF01252">
    <property type="entry name" value="Peptidase_A8"/>
    <property type="match status" value="1"/>
</dbReference>
<dbReference type="PANTHER" id="PTHR33695">
    <property type="entry name" value="LIPOPROTEIN SIGNAL PEPTIDASE"/>
    <property type="match status" value="1"/>
</dbReference>
<name>A0A1F7U6W3_9BACT</name>
<proteinExistence type="inferred from homology"/>
<evidence type="ECO:0000256" key="10">
    <source>
        <dbReference type="SAM" id="Phobius"/>
    </source>
</evidence>
<dbReference type="GO" id="GO:0006508">
    <property type="term" value="P:proteolysis"/>
    <property type="evidence" value="ECO:0007669"/>
    <property type="project" value="UniProtKB-KW"/>
</dbReference>
<evidence type="ECO:0000256" key="3">
    <source>
        <dbReference type="ARBA" id="ARBA00022670"/>
    </source>
</evidence>
<sequence>MNQKRPVLGDKKVPGVFILTAGLAAVIADRFFKSLVLAVPDVTPTGALSFTSFRNPGIAFSLPLVGLAYWVLAVPVAASLAAGLIIAYRRDRYEIAAALAVSLLGAASNLYDRAVYGAVIDYVIFFGRSAVNLADVLIVFGLLWAAFRLEKA</sequence>
<feature type="transmembrane region" description="Helical" evidence="10">
    <location>
        <begin position="123"/>
        <end position="147"/>
    </location>
</feature>
<gene>
    <name evidence="11" type="ORF">A3C96_00480</name>
</gene>
<reference evidence="11 12" key="1">
    <citation type="journal article" date="2016" name="Nat. Commun.">
        <title>Thousands of microbial genomes shed light on interconnected biogeochemical processes in an aquifer system.</title>
        <authorList>
            <person name="Anantharaman K."/>
            <person name="Brown C.T."/>
            <person name="Hug L.A."/>
            <person name="Sharon I."/>
            <person name="Castelle C.J."/>
            <person name="Probst A.J."/>
            <person name="Thomas B.C."/>
            <person name="Singh A."/>
            <person name="Wilkins M.J."/>
            <person name="Karaoz U."/>
            <person name="Brodie E.L."/>
            <person name="Williams K.H."/>
            <person name="Hubbard S.S."/>
            <person name="Banfield J.F."/>
        </authorList>
    </citation>
    <scope>NUCLEOTIDE SEQUENCE [LARGE SCALE GENOMIC DNA]</scope>
</reference>
<evidence type="ECO:0000256" key="4">
    <source>
        <dbReference type="ARBA" id="ARBA00022692"/>
    </source>
</evidence>
<feature type="transmembrane region" description="Helical" evidence="10">
    <location>
        <begin position="93"/>
        <end position="111"/>
    </location>
</feature>
<keyword evidence="3" id="KW-0645">Protease</keyword>
<dbReference type="GO" id="GO:0004190">
    <property type="term" value="F:aspartic-type endopeptidase activity"/>
    <property type="evidence" value="ECO:0007669"/>
    <property type="project" value="UniProtKB-KW"/>
</dbReference>
<protein>
    <submittedName>
        <fullName evidence="11">Uncharacterized protein</fullName>
    </submittedName>
</protein>
<evidence type="ECO:0000256" key="1">
    <source>
        <dbReference type="ARBA" id="ARBA00006139"/>
    </source>
</evidence>
<evidence type="ECO:0000256" key="6">
    <source>
        <dbReference type="ARBA" id="ARBA00022801"/>
    </source>
</evidence>
<dbReference type="PRINTS" id="PR00781">
    <property type="entry name" value="LIPOSIGPTASE"/>
</dbReference>
<dbReference type="EMBL" id="MGEA01000039">
    <property type="protein sequence ID" value="OGL73993.1"/>
    <property type="molecule type" value="Genomic_DNA"/>
</dbReference>
<keyword evidence="8 10" id="KW-0472">Membrane</keyword>
<evidence type="ECO:0000256" key="9">
    <source>
        <dbReference type="RuleBase" id="RU004181"/>
    </source>
</evidence>
<dbReference type="AlphaFoldDB" id="A0A1F7U6W3"/>
<keyword evidence="2" id="KW-1003">Cell membrane</keyword>
<evidence type="ECO:0000256" key="5">
    <source>
        <dbReference type="ARBA" id="ARBA00022750"/>
    </source>
</evidence>
<keyword evidence="4 10" id="KW-0812">Transmembrane</keyword>
<evidence type="ECO:0000313" key="11">
    <source>
        <dbReference type="EMBL" id="OGL73993.1"/>
    </source>
</evidence>
<keyword evidence="5" id="KW-0064">Aspartyl protease</keyword>
<evidence type="ECO:0000256" key="7">
    <source>
        <dbReference type="ARBA" id="ARBA00022989"/>
    </source>
</evidence>
<dbReference type="PANTHER" id="PTHR33695:SF1">
    <property type="entry name" value="LIPOPROTEIN SIGNAL PEPTIDASE"/>
    <property type="match status" value="1"/>
</dbReference>
<comment type="similarity">
    <text evidence="1 9">Belongs to the peptidase A8 family.</text>
</comment>